<dbReference type="InterPro" id="IPR040920">
    <property type="entry name" value="Arabino_trans_N"/>
</dbReference>
<feature type="transmembrane region" description="Helical" evidence="12">
    <location>
        <begin position="333"/>
        <end position="355"/>
    </location>
</feature>
<dbReference type="InterPro" id="IPR007680">
    <property type="entry name" value="Arabino_trans_central"/>
</dbReference>
<evidence type="ECO:0000256" key="6">
    <source>
        <dbReference type="ARBA" id="ARBA00022679"/>
    </source>
</evidence>
<keyword evidence="10" id="KW-0961">Cell wall biogenesis/degradation</keyword>
<comment type="similarity">
    <text evidence="3">Belongs to the emb family.</text>
</comment>
<feature type="compositionally biased region" description="Low complexity" evidence="11">
    <location>
        <begin position="801"/>
        <end position="819"/>
    </location>
</feature>
<dbReference type="Pfam" id="PF17689">
    <property type="entry name" value="Arabino_trans_N"/>
    <property type="match status" value="1"/>
</dbReference>
<dbReference type="Gene3D" id="2.60.120.610">
    <property type="entry name" value="arabinofuranosyltransferase like domain"/>
    <property type="match status" value="1"/>
</dbReference>
<gene>
    <name evidence="16" type="ORF">MJO55_25900</name>
</gene>
<accession>A0ABY3UHL6</accession>
<protein>
    <submittedName>
        <fullName evidence="16">Arabinosyltransferase domain-containing protein</fullName>
    </submittedName>
</protein>
<feature type="transmembrane region" description="Helical" evidence="12">
    <location>
        <begin position="258"/>
        <end position="277"/>
    </location>
</feature>
<evidence type="ECO:0000259" key="14">
    <source>
        <dbReference type="Pfam" id="PF14896"/>
    </source>
</evidence>
<dbReference type="RefSeq" id="WP_043413518.1">
    <property type="nucleotide sequence ID" value="NZ_CP092427.2"/>
</dbReference>
<evidence type="ECO:0000256" key="12">
    <source>
        <dbReference type="SAM" id="Phobius"/>
    </source>
</evidence>
<keyword evidence="5" id="KW-0328">Glycosyltransferase</keyword>
<feature type="transmembrane region" description="Helical" evidence="12">
    <location>
        <begin position="692"/>
        <end position="713"/>
    </location>
</feature>
<evidence type="ECO:0000256" key="8">
    <source>
        <dbReference type="ARBA" id="ARBA00022989"/>
    </source>
</evidence>
<evidence type="ECO:0000256" key="1">
    <source>
        <dbReference type="ARBA" id="ARBA00003001"/>
    </source>
</evidence>
<comment type="subcellular location">
    <subcellularLocation>
        <location evidence="2">Cell membrane</location>
        <topology evidence="2">Multi-pass membrane protein</topology>
    </subcellularLocation>
</comment>
<feature type="transmembrane region" description="Helical" evidence="12">
    <location>
        <begin position="367"/>
        <end position="383"/>
    </location>
</feature>
<evidence type="ECO:0000256" key="5">
    <source>
        <dbReference type="ARBA" id="ARBA00022676"/>
    </source>
</evidence>
<evidence type="ECO:0000256" key="7">
    <source>
        <dbReference type="ARBA" id="ARBA00022692"/>
    </source>
</evidence>
<keyword evidence="4" id="KW-1003">Cell membrane</keyword>
<feature type="domain" description="Arabinosyltransferas concanavalin like" evidence="15">
    <location>
        <begin position="47"/>
        <end position="212"/>
    </location>
</feature>
<evidence type="ECO:0000259" key="13">
    <source>
        <dbReference type="Pfam" id="PF04602"/>
    </source>
</evidence>
<proteinExistence type="inferred from homology"/>
<feature type="transmembrane region" description="Helical" evidence="12">
    <location>
        <begin position="611"/>
        <end position="632"/>
    </location>
</feature>
<organism evidence="16 17">
    <name type="scientific">Mycolicibacterium rufum</name>
    <dbReference type="NCBI Taxonomy" id="318424"/>
    <lineage>
        <taxon>Bacteria</taxon>
        <taxon>Bacillati</taxon>
        <taxon>Actinomycetota</taxon>
        <taxon>Actinomycetes</taxon>
        <taxon>Mycobacteriales</taxon>
        <taxon>Mycobacteriaceae</taxon>
        <taxon>Mycolicibacterium</taxon>
    </lineage>
</organism>
<feature type="transmembrane region" description="Helical" evidence="12">
    <location>
        <begin position="652"/>
        <end position="672"/>
    </location>
</feature>
<evidence type="ECO:0000313" key="16">
    <source>
        <dbReference type="EMBL" id="ULP36569.1"/>
    </source>
</evidence>
<keyword evidence="8 12" id="KW-1133">Transmembrane helix</keyword>
<dbReference type="Pfam" id="PF04602">
    <property type="entry name" value="Arabinose_trans"/>
    <property type="match status" value="1"/>
</dbReference>
<evidence type="ECO:0000259" key="15">
    <source>
        <dbReference type="Pfam" id="PF17689"/>
    </source>
</evidence>
<evidence type="ECO:0000256" key="10">
    <source>
        <dbReference type="ARBA" id="ARBA00023316"/>
    </source>
</evidence>
<evidence type="ECO:0000256" key="3">
    <source>
        <dbReference type="ARBA" id="ARBA00008195"/>
    </source>
</evidence>
<feature type="domain" description="Arabinofuranosyltransferase central" evidence="13">
    <location>
        <begin position="216"/>
        <end position="672"/>
    </location>
</feature>
<feature type="domain" description="Arabinosyltransferase C-terminal" evidence="14">
    <location>
        <begin position="707"/>
        <end position="1077"/>
    </location>
</feature>
<dbReference type="EMBL" id="CP092427">
    <property type="protein sequence ID" value="ULP36569.1"/>
    <property type="molecule type" value="Genomic_DNA"/>
</dbReference>
<feature type="transmembrane region" description="Helical" evidence="12">
    <location>
        <begin position="25"/>
        <end position="44"/>
    </location>
</feature>
<evidence type="ECO:0000256" key="4">
    <source>
        <dbReference type="ARBA" id="ARBA00022475"/>
    </source>
</evidence>
<feature type="transmembrane region" description="Helical" evidence="12">
    <location>
        <begin position="555"/>
        <end position="575"/>
    </location>
</feature>
<evidence type="ECO:0000256" key="9">
    <source>
        <dbReference type="ARBA" id="ARBA00023136"/>
    </source>
</evidence>
<keyword evidence="7 12" id="KW-0812">Transmembrane</keyword>
<dbReference type="Gene3D" id="2.60.120.940">
    <property type="entry name" value="EmbC, C-terminal domain, subdomain 2"/>
    <property type="match status" value="1"/>
</dbReference>
<feature type="transmembrane region" description="Helical" evidence="12">
    <location>
        <begin position="581"/>
        <end position="604"/>
    </location>
</feature>
<dbReference type="InterPro" id="IPR042486">
    <property type="entry name" value="Arabino_trans_C_2"/>
</dbReference>
<feature type="transmembrane region" description="Helical" evidence="12">
    <location>
        <begin position="522"/>
        <end position="543"/>
    </location>
</feature>
<sequence length="1079" mass="115147">MVQEPVRSAKPTPPTAGANHRTARLTAIVAGLLGTLLAIATPLLPVTQTTAQLNWPQNGVLASVDAPLIGYVATDLQITIPCRAAAGLDRPGRTVLLSTVPKQAPKAVDRGLLIERVNNDLLVIVRNTPVVSAPLDQVLSPACRELTFTAHADKVTGEFVGLTQPPDSSDAGEPLRGERGGYDFRPQIVGVFTDLSGPAPPGLQFSATVDSRYSTSPTLLKLLAMIVGVAMTIVSLVALHVLDSADGRRHKRFLPPRWWSLSPLDGLVTVVMVWWHFVGANTADDGYILTMARVSENAGYMANYYRWFGTPEAPFGWYYDLLALWAHVSTTSVWMRLPTLLMGLACWWVISREVLPRLGTSVKHSRAAAWTAAGLFLAFWLPLNNGLRPEPIIALGILLTWCSVERGVATSRLLPVAIAVIIGALTLFSGPTGIAAIGALLVAIGPLKTIVAAHVSRFGYWALLAPIAAAGTVTIFLIFRDQTLAAELQASSFKSAVGPSLAWFDEHIRYSRLFTTSPDGSVARRFAVLTLLLALAVSVAMSLRKGRIPGTALGPSRRIVGITIISFLAMMFTPTKWTHHFGVFAGLAGSLGALAAVAVSAAAMRSRRNRTVFAAAVLFIAALSFATVNGWWYVSNFGVPWSNSFPEWHFGFTTILLGFSVLALLVAAWLHFSGRDGAPEGPPRRWRGLLRAPLAIATWALVIFEVGSLTLAMTGQYPAWTVGRSNLEALTGKTCGMAEDVMVEQDPTAGILTPVGAPVGDALGAARSEGFSANAIPSDVSADPVMEQPGSDNFADSDGSAVTGSEAGTEGGTTAAAGVNGSRARLPYGLDPARVPVLGSWRSGIQQPSFLRSAWYQLPPGWSEGDRSDALLVVSAAGRFDPGDVVVQWATTGDEPAGSVGFADVGAAPAWRNLRAPLSAIPTDATRVRLVATDDDLSPTHWIALTPPRIPQLRTLQDVVGSSDPVLLDWLVGLAFPCQRPFGHRNGVIEVPKWRIMPDRFGAEANSPVMDYLGGGPLGITELLVRASTVPTYLKYDWFRDWGALQQLTPYYPGAQPARLDLGSATRSGLWSPAPLRLS</sequence>
<keyword evidence="6" id="KW-0808">Transferase</keyword>
<keyword evidence="9 12" id="KW-0472">Membrane</keyword>
<name>A0ABY3UHL6_9MYCO</name>
<dbReference type="Gene3D" id="3.40.190.160">
    <property type="match status" value="1"/>
</dbReference>
<evidence type="ECO:0000313" key="17">
    <source>
        <dbReference type="Proteomes" id="UP001055159"/>
    </source>
</evidence>
<keyword evidence="17" id="KW-1185">Reference proteome</keyword>
<feature type="transmembrane region" description="Helical" evidence="12">
    <location>
        <begin position="458"/>
        <end position="479"/>
    </location>
</feature>
<feature type="region of interest" description="Disordered" evidence="11">
    <location>
        <begin position="779"/>
        <end position="819"/>
    </location>
</feature>
<dbReference type="InterPro" id="IPR027451">
    <property type="entry name" value="EmbABC_dom1"/>
</dbReference>
<dbReference type="Pfam" id="PF14896">
    <property type="entry name" value="Arabino_trans_C"/>
    <property type="match status" value="1"/>
</dbReference>
<evidence type="ECO:0000256" key="11">
    <source>
        <dbReference type="SAM" id="MobiDB-lite"/>
    </source>
</evidence>
<evidence type="ECO:0000256" key="2">
    <source>
        <dbReference type="ARBA" id="ARBA00004651"/>
    </source>
</evidence>
<dbReference type="Proteomes" id="UP001055159">
    <property type="component" value="Chromosome"/>
</dbReference>
<reference evidence="16" key="1">
    <citation type="submission" date="2022-08" db="EMBL/GenBank/DDBJ databases">
        <title>Whole genome sequencing of non-tuberculosis mycobacteria type-strains.</title>
        <authorList>
            <person name="Igarashi Y."/>
            <person name="Osugi A."/>
            <person name="Mitarai S."/>
        </authorList>
    </citation>
    <scope>NUCLEOTIDE SEQUENCE</scope>
    <source>
        <strain evidence="16">JCM 16372</strain>
    </source>
</reference>
<comment type="function">
    <text evidence="1">Arabinosyl transferase responsible for the polymerization of arabinose into the arabinan of arabinogalactan.</text>
</comment>
<feature type="region of interest" description="Disordered" evidence="11">
    <location>
        <begin position="1"/>
        <end position="20"/>
    </location>
</feature>
<feature type="transmembrane region" description="Helical" evidence="12">
    <location>
        <begin position="413"/>
        <end position="446"/>
    </location>
</feature>
<dbReference type="InterPro" id="IPR032731">
    <property type="entry name" value="Arabino_trans_C"/>
</dbReference>
<feature type="transmembrane region" description="Helical" evidence="12">
    <location>
        <begin position="222"/>
        <end position="242"/>
    </location>
</feature>